<organism evidence="8 9">
    <name type="scientific">Ramlibacter alkalitolerans</name>
    <dbReference type="NCBI Taxonomy" id="2039631"/>
    <lineage>
        <taxon>Bacteria</taxon>
        <taxon>Pseudomonadati</taxon>
        <taxon>Pseudomonadota</taxon>
        <taxon>Betaproteobacteria</taxon>
        <taxon>Burkholderiales</taxon>
        <taxon>Comamonadaceae</taxon>
        <taxon>Ramlibacter</taxon>
    </lineage>
</organism>
<dbReference type="NCBIfam" id="TIGR01930">
    <property type="entry name" value="AcCoA-C-Actrans"/>
    <property type="match status" value="1"/>
</dbReference>
<feature type="domain" description="Thiolase N-terminal" evidence="6">
    <location>
        <begin position="7"/>
        <end position="266"/>
    </location>
</feature>
<evidence type="ECO:0000259" key="6">
    <source>
        <dbReference type="Pfam" id="PF00108"/>
    </source>
</evidence>
<accession>A0ABS1JMB7</accession>
<keyword evidence="3 4" id="KW-0012">Acyltransferase</keyword>
<dbReference type="InterPro" id="IPR020613">
    <property type="entry name" value="Thiolase_CS"/>
</dbReference>
<dbReference type="PIRSF" id="PIRSF000429">
    <property type="entry name" value="Ac-CoA_Ac_transf"/>
    <property type="match status" value="1"/>
</dbReference>
<gene>
    <name evidence="8" type="ORF">JI746_09155</name>
</gene>
<dbReference type="Pfam" id="PF00108">
    <property type="entry name" value="Thiolase_N"/>
    <property type="match status" value="1"/>
</dbReference>
<dbReference type="PROSITE" id="PS00737">
    <property type="entry name" value="THIOLASE_2"/>
    <property type="match status" value="1"/>
</dbReference>
<name>A0ABS1JMB7_9BURK</name>
<dbReference type="SUPFAM" id="SSF53901">
    <property type="entry name" value="Thiolase-like"/>
    <property type="match status" value="2"/>
</dbReference>
<evidence type="ECO:0000313" key="9">
    <source>
        <dbReference type="Proteomes" id="UP000622707"/>
    </source>
</evidence>
<sequence length="398" mass="41961">MTKPTDIVAVAAARTPIGSFGGTLRDVPAYDLGAAIIRATLERGKVDPSAIDKVIYANCRQAGNGPNPARTAAVRGGVPIASPVVTINMACPSGMKTVMLAARELQAGDAGFVLAGGMESMSTMPYLLKGARWEGFKAGDKTLMDSWSDTIDPLCGFGMGVTAENQAVKYGISREEQDAFALLSQQRAAAAQKAGWHADEIVPYRLEPDRKNPEGRLLSEDQPGRPDSTIEKLAKLKPVFQKDGTVTAGNACTMGDAACAIVLTTREKAAAHGLKPLFSILSFAETAVDPATMGDGPAYGIPMALERAGMTLRDVDFIEVNEAFAAQIIANERVLQWNRERVNVWGGAIALGHPTGFSGGRLLITLDAILRRNGKEFGVAGICGGGGVTTAMVIRRES</sequence>
<keyword evidence="9" id="KW-1185">Reference proteome</keyword>
<dbReference type="Pfam" id="PF02803">
    <property type="entry name" value="Thiolase_C"/>
    <property type="match status" value="1"/>
</dbReference>
<dbReference type="RefSeq" id="WP_201688704.1">
    <property type="nucleotide sequence ID" value="NZ_JAEQND010000004.1"/>
</dbReference>
<dbReference type="Gene3D" id="3.40.47.10">
    <property type="match status" value="1"/>
</dbReference>
<dbReference type="InterPro" id="IPR020616">
    <property type="entry name" value="Thiolase_N"/>
</dbReference>
<dbReference type="CDD" id="cd00751">
    <property type="entry name" value="thiolase"/>
    <property type="match status" value="1"/>
</dbReference>
<proteinExistence type="inferred from homology"/>
<keyword evidence="2 4" id="KW-0808">Transferase</keyword>
<evidence type="ECO:0000256" key="5">
    <source>
        <dbReference type="SAM" id="MobiDB-lite"/>
    </source>
</evidence>
<feature type="domain" description="Thiolase C-terminal" evidence="7">
    <location>
        <begin position="275"/>
        <end position="395"/>
    </location>
</feature>
<evidence type="ECO:0000256" key="1">
    <source>
        <dbReference type="ARBA" id="ARBA00010982"/>
    </source>
</evidence>
<dbReference type="PANTHER" id="PTHR18919">
    <property type="entry name" value="ACETYL-COA C-ACYLTRANSFERASE"/>
    <property type="match status" value="1"/>
</dbReference>
<dbReference type="EMBL" id="JAEQND010000004">
    <property type="protein sequence ID" value="MBL0425276.1"/>
    <property type="molecule type" value="Genomic_DNA"/>
</dbReference>
<evidence type="ECO:0000256" key="2">
    <source>
        <dbReference type="ARBA" id="ARBA00022679"/>
    </source>
</evidence>
<comment type="similarity">
    <text evidence="1 4">Belongs to the thiolase-like superfamily. Thiolase family.</text>
</comment>
<dbReference type="PANTHER" id="PTHR18919:SF107">
    <property type="entry name" value="ACETYL-COA ACETYLTRANSFERASE, CYTOSOLIC"/>
    <property type="match status" value="1"/>
</dbReference>
<feature type="region of interest" description="Disordered" evidence="5">
    <location>
        <begin position="207"/>
        <end position="227"/>
    </location>
</feature>
<protein>
    <submittedName>
        <fullName evidence="8">Thiolase family protein</fullName>
    </submittedName>
</protein>
<evidence type="ECO:0000313" key="8">
    <source>
        <dbReference type="EMBL" id="MBL0425276.1"/>
    </source>
</evidence>
<dbReference type="InterPro" id="IPR020617">
    <property type="entry name" value="Thiolase_C"/>
</dbReference>
<dbReference type="InterPro" id="IPR002155">
    <property type="entry name" value="Thiolase"/>
</dbReference>
<evidence type="ECO:0000256" key="4">
    <source>
        <dbReference type="RuleBase" id="RU003557"/>
    </source>
</evidence>
<reference evidence="8 9" key="1">
    <citation type="journal article" date="2017" name="Int. J. Syst. Evol. Microbiol.">
        <title>Ramlibacter alkalitolerans sp. nov., alkali-tolerant bacterium isolated from soil of ginseng.</title>
        <authorList>
            <person name="Lee D.H."/>
            <person name="Cha C.J."/>
        </authorList>
    </citation>
    <scope>NUCLEOTIDE SEQUENCE [LARGE SCALE GENOMIC DNA]</scope>
    <source>
        <strain evidence="8 9">KACC 19305</strain>
    </source>
</reference>
<dbReference type="Proteomes" id="UP000622707">
    <property type="component" value="Unassembled WGS sequence"/>
</dbReference>
<evidence type="ECO:0000256" key="3">
    <source>
        <dbReference type="ARBA" id="ARBA00023315"/>
    </source>
</evidence>
<comment type="caution">
    <text evidence="8">The sequence shown here is derived from an EMBL/GenBank/DDBJ whole genome shotgun (WGS) entry which is preliminary data.</text>
</comment>
<dbReference type="InterPro" id="IPR016039">
    <property type="entry name" value="Thiolase-like"/>
</dbReference>
<evidence type="ECO:0000259" key="7">
    <source>
        <dbReference type="Pfam" id="PF02803"/>
    </source>
</evidence>